<evidence type="ECO:0000256" key="10">
    <source>
        <dbReference type="ARBA" id="ARBA00022989"/>
    </source>
</evidence>
<dbReference type="EC" id="2.3.2.27" evidence="3"/>
<comment type="subcellular location">
    <subcellularLocation>
        <location evidence="2">Membrane</location>
        <topology evidence="2">Multi-pass membrane protein</topology>
    </subcellularLocation>
</comment>
<evidence type="ECO:0000256" key="11">
    <source>
        <dbReference type="ARBA" id="ARBA00023136"/>
    </source>
</evidence>
<evidence type="ECO:0000256" key="1">
    <source>
        <dbReference type="ARBA" id="ARBA00000900"/>
    </source>
</evidence>
<feature type="transmembrane region" description="Helical" evidence="13">
    <location>
        <begin position="38"/>
        <end position="61"/>
    </location>
</feature>
<evidence type="ECO:0000256" key="2">
    <source>
        <dbReference type="ARBA" id="ARBA00004141"/>
    </source>
</evidence>
<evidence type="ECO:0000313" key="15">
    <source>
        <dbReference type="EMBL" id="KVH97687.1"/>
    </source>
</evidence>
<feature type="transmembrane region" description="Helical" evidence="13">
    <location>
        <begin position="233"/>
        <end position="253"/>
    </location>
</feature>
<evidence type="ECO:0000256" key="13">
    <source>
        <dbReference type="SAM" id="Phobius"/>
    </source>
</evidence>
<sequence>MLSLLLGLFAGRRGASMLVRQTAARQLEDWRADWGYSLPVVVLDMTWNFVFVVVSVVMLFWTAREKPNVPLRLWICVYSLQCAIHIVLVWLEYRRRNRGVAGDQTTADCFCFGHSEDSDGSDVDLENYTMIGRVLIPNWTFRRYILSNGSFCIAVVMHPFTGNLFFGNFSDALRWENINTTISYMWWVVGFCWLLSDFKILLHSAPRLFWLALAFLAIDVFFAFIAFVLACLLGLAVCFCFPCIIAILCIIAGREGASETDISVLPKYRFEAFSDEEQSDVGAGRMIPIETNGRDFSVGRVLLAEDADCCICLSPYEDGVELLSLLCNHHFHATCIVKWLKMNATCPLCKHHIRRNEQVFARVLTDGAVLERMNGIHAIR</sequence>
<feature type="domain" description="RING-type" evidence="14">
    <location>
        <begin position="309"/>
        <end position="350"/>
    </location>
</feature>
<evidence type="ECO:0000256" key="4">
    <source>
        <dbReference type="ARBA" id="ARBA00022679"/>
    </source>
</evidence>
<dbReference type="OMA" id="PVRFWIC"/>
<dbReference type="Gene3D" id="3.30.40.10">
    <property type="entry name" value="Zinc/RING finger domain, C3HC4 (zinc finger)"/>
    <property type="match status" value="1"/>
</dbReference>
<organism evidence="15 16">
    <name type="scientific">Cynara cardunculus var. scolymus</name>
    <name type="common">Globe artichoke</name>
    <name type="synonym">Cynara scolymus</name>
    <dbReference type="NCBI Taxonomy" id="59895"/>
    <lineage>
        <taxon>Eukaryota</taxon>
        <taxon>Viridiplantae</taxon>
        <taxon>Streptophyta</taxon>
        <taxon>Embryophyta</taxon>
        <taxon>Tracheophyta</taxon>
        <taxon>Spermatophyta</taxon>
        <taxon>Magnoliopsida</taxon>
        <taxon>eudicotyledons</taxon>
        <taxon>Gunneridae</taxon>
        <taxon>Pentapetalae</taxon>
        <taxon>asterids</taxon>
        <taxon>campanulids</taxon>
        <taxon>Asterales</taxon>
        <taxon>Asteraceae</taxon>
        <taxon>Carduoideae</taxon>
        <taxon>Cardueae</taxon>
        <taxon>Carduinae</taxon>
        <taxon>Cynara</taxon>
    </lineage>
</organism>
<dbReference type="SMART" id="SM00184">
    <property type="entry name" value="RING"/>
    <property type="match status" value="1"/>
</dbReference>
<evidence type="ECO:0000259" key="14">
    <source>
        <dbReference type="PROSITE" id="PS50089"/>
    </source>
</evidence>
<gene>
    <name evidence="15" type="ORF">Ccrd_000192</name>
</gene>
<dbReference type="GO" id="GO:0008270">
    <property type="term" value="F:zinc ion binding"/>
    <property type="evidence" value="ECO:0007669"/>
    <property type="project" value="UniProtKB-KW"/>
</dbReference>
<keyword evidence="8" id="KW-0833">Ubl conjugation pathway</keyword>
<protein>
    <recommendedName>
        <fullName evidence="3">RING-type E3 ubiquitin transferase</fullName>
        <ecNumber evidence="3">2.3.2.27</ecNumber>
    </recommendedName>
</protein>
<comment type="catalytic activity">
    <reaction evidence="1">
        <text>S-ubiquitinyl-[E2 ubiquitin-conjugating enzyme]-L-cysteine + [acceptor protein]-L-lysine = [E2 ubiquitin-conjugating enzyme]-L-cysteine + N(6)-ubiquitinyl-[acceptor protein]-L-lysine.</text>
        <dbReference type="EC" id="2.3.2.27"/>
    </reaction>
</comment>
<dbReference type="EMBL" id="LEKV01003821">
    <property type="protein sequence ID" value="KVH97687.1"/>
    <property type="molecule type" value="Genomic_DNA"/>
</dbReference>
<evidence type="ECO:0000256" key="5">
    <source>
        <dbReference type="ARBA" id="ARBA00022692"/>
    </source>
</evidence>
<dbReference type="GO" id="GO:0061630">
    <property type="term" value="F:ubiquitin protein ligase activity"/>
    <property type="evidence" value="ECO:0007669"/>
    <property type="project" value="UniProtKB-EC"/>
</dbReference>
<feature type="transmembrane region" description="Helical" evidence="13">
    <location>
        <begin position="178"/>
        <end position="196"/>
    </location>
</feature>
<keyword evidence="10 13" id="KW-1133">Transmembrane helix</keyword>
<dbReference type="PROSITE" id="PS50089">
    <property type="entry name" value="ZF_RING_2"/>
    <property type="match status" value="1"/>
</dbReference>
<reference evidence="15 16" key="1">
    <citation type="journal article" date="2016" name="Sci. Rep.">
        <title>The genome sequence of the outbreeding globe artichoke constructed de novo incorporating a phase-aware low-pass sequencing strategy of F1 progeny.</title>
        <authorList>
            <person name="Scaglione D."/>
            <person name="Reyes-Chin-Wo S."/>
            <person name="Acquadro A."/>
            <person name="Froenicke L."/>
            <person name="Portis E."/>
            <person name="Beitel C."/>
            <person name="Tirone M."/>
            <person name="Mauro R."/>
            <person name="Lo Monaco A."/>
            <person name="Mauromicale G."/>
            <person name="Faccioli P."/>
            <person name="Cattivelli L."/>
            <person name="Rieseberg L."/>
            <person name="Michelmore R."/>
            <person name="Lanteri S."/>
        </authorList>
    </citation>
    <scope>NUCLEOTIDE SEQUENCE [LARGE SCALE GENOMIC DNA]</scope>
    <source>
        <strain evidence="15">2C</strain>
    </source>
</reference>
<dbReference type="PANTHER" id="PTHR45977">
    <property type="entry name" value="TARGET OF ERK KINASE MPK-1"/>
    <property type="match status" value="1"/>
</dbReference>
<accession>A0A124SDQ5</accession>
<evidence type="ECO:0000313" key="16">
    <source>
        <dbReference type="Proteomes" id="UP000243975"/>
    </source>
</evidence>
<dbReference type="InterPro" id="IPR001841">
    <property type="entry name" value="Znf_RING"/>
</dbReference>
<keyword evidence="16" id="KW-1185">Reference proteome</keyword>
<name>A0A124SDQ5_CYNCS</name>
<keyword evidence="5 13" id="KW-0812">Transmembrane</keyword>
<dbReference type="GO" id="GO:0016567">
    <property type="term" value="P:protein ubiquitination"/>
    <property type="evidence" value="ECO:0007669"/>
    <property type="project" value="TreeGrafter"/>
</dbReference>
<keyword evidence="4" id="KW-0808">Transferase</keyword>
<dbReference type="GO" id="GO:0006511">
    <property type="term" value="P:ubiquitin-dependent protein catabolic process"/>
    <property type="evidence" value="ECO:0007669"/>
    <property type="project" value="TreeGrafter"/>
</dbReference>
<feature type="transmembrane region" description="Helical" evidence="13">
    <location>
        <begin position="208"/>
        <end position="227"/>
    </location>
</feature>
<keyword evidence="11 13" id="KW-0472">Membrane</keyword>
<dbReference type="AlphaFoldDB" id="A0A124SDQ5"/>
<feature type="transmembrane region" description="Helical" evidence="13">
    <location>
        <begin position="73"/>
        <end position="91"/>
    </location>
</feature>
<evidence type="ECO:0000256" key="12">
    <source>
        <dbReference type="PROSITE-ProRule" id="PRU00175"/>
    </source>
</evidence>
<evidence type="ECO:0000256" key="9">
    <source>
        <dbReference type="ARBA" id="ARBA00022833"/>
    </source>
</evidence>
<dbReference type="Pfam" id="PF13639">
    <property type="entry name" value="zf-RING_2"/>
    <property type="match status" value="1"/>
</dbReference>
<evidence type="ECO:0000256" key="8">
    <source>
        <dbReference type="ARBA" id="ARBA00022786"/>
    </source>
</evidence>
<proteinExistence type="predicted"/>
<evidence type="ECO:0000256" key="6">
    <source>
        <dbReference type="ARBA" id="ARBA00022723"/>
    </source>
</evidence>
<evidence type="ECO:0000256" key="3">
    <source>
        <dbReference type="ARBA" id="ARBA00012483"/>
    </source>
</evidence>
<comment type="caution">
    <text evidence="15">The sequence shown here is derived from an EMBL/GenBank/DDBJ whole genome shotgun (WGS) entry which is preliminary data.</text>
</comment>
<keyword evidence="7 12" id="KW-0863">Zinc-finger</keyword>
<dbReference type="GO" id="GO:0016020">
    <property type="term" value="C:membrane"/>
    <property type="evidence" value="ECO:0007669"/>
    <property type="project" value="UniProtKB-SubCell"/>
</dbReference>
<dbReference type="Gramene" id="KVH97687">
    <property type="protein sequence ID" value="KVH97687"/>
    <property type="gene ID" value="Ccrd_000192"/>
</dbReference>
<keyword evidence="9" id="KW-0862">Zinc</keyword>
<dbReference type="GO" id="GO:0000325">
    <property type="term" value="C:plant-type vacuole"/>
    <property type="evidence" value="ECO:0007669"/>
    <property type="project" value="TreeGrafter"/>
</dbReference>
<dbReference type="PANTHER" id="PTHR45977:SF11">
    <property type="entry name" value="E3 UBIQUITIN PROTEIN LIGASE RIE1"/>
    <property type="match status" value="1"/>
</dbReference>
<dbReference type="SUPFAM" id="SSF57850">
    <property type="entry name" value="RING/U-box"/>
    <property type="match status" value="1"/>
</dbReference>
<dbReference type="InterPro" id="IPR013083">
    <property type="entry name" value="Znf_RING/FYVE/PHD"/>
</dbReference>
<dbReference type="Proteomes" id="UP000243975">
    <property type="component" value="Unassembled WGS sequence"/>
</dbReference>
<dbReference type="CDD" id="cd16454">
    <property type="entry name" value="RING-H2_PA-TM-RING"/>
    <property type="match status" value="1"/>
</dbReference>
<evidence type="ECO:0000256" key="7">
    <source>
        <dbReference type="ARBA" id="ARBA00022771"/>
    </source>
</evidence>
<dbReference type="STRING" id="59895.A0A124SDQ5"/>
<keyword evidence="6" id="KW-0479">Metal-binding</keyword>